<evidence type="ECO:0000256" key="1">
    <source>
        <dbReference type="ARBA" id="ARBA00004202"/>
    </source>
</evidence>
<feature type="domain" description="ABC transporter" evidence="10">
    <location>
        <begin position="2"/>
        <end position="237"/>
    </location>
</feature>
<dbReference type="GO" id="GO:0005524">
    <property type="term" value="F:ATP binding"/>
    <property type="evidence" value="ECO:0007669"/>
    <property type="project" value="UniProtKB-KW"/>
</dbReference>
<keyword evidence="5" id="KW-0547">Nucleotide-binding</keyword>
<dbReference type="Pfam" id="PF00005">
    <property type="entry name" value="ABC_tran"/>
    <property type="match status" value="1"/>
</dbReference>
<keyword evidence="7" id="KW-0408">Iron</keyword>
<evidence type="ECO:0000313" key="12">
    <source>
        <dbReference type="Proteomes" id="UP000628463"/>
    </source>
</evidence>
<keyword evidence="4" id="KW-0410">Iron transport</keyword>
<keyword evidence="2" id="KW-0813">Transport</keyword>
<dbReference type="Gene3D" id="3.40.50.300">
    <property type="entry name" value="P-loop containing nucleotide triphosphate hydrolases"/>
    <property type="match status" value="1"/>
</dbReference>
<dbReference type="PANTHER" id="PTHR42771">
    <property type="entry name" value="IRON(3+)-HYDROXAMATE IMPORT ATP-BINDING PROTEIN FHUC"/>
    <property type="match status" value="1"/>
</dbReference>
<comment type="subcellular location">
    <subcellularLocation>
        <location evidence="1">Cell membrane</location>
        <topology evidence="1">Peripheral membrane protein</topology>
    </subcellularLocation>
</comment>
<proteinExistence type="predicted"/>
<evidence type="ECO:0000256" key="5">
    <source>
        <dbReference type="ARBA" id="ARBA00022741"/>
    </source>
</evidence>
<evidence type="ECO:0000256" key="8">
    <source>
        <dbReference type="ARBA" id="ARBA00023065"/>
    </source>
</evidence>
<dbReference type="Proteomes" id="UP000628463">
    <property type="component" value="Unassembled WGS sequence"/>
</dbReference>
<evidence type="ECO:0000256" key="2">
    <source>
        <dbReference type="ARBA" id="ARBA00022448"/>
    </source>
</evidence>
<name>A0ABR7FZP3_9FIRM</name>
<dbReference type="CDD" id="cd03214">
    <property type="entry name" value="ABC_Iron-Siderophores_B12_Hemin"/>
    <property type="match status" value="1"/>
</dbReference>
<dbReference type="InterPro" id="IPR003439">
    <property type="entry name" value="ABC_transporter-like_ATP-bd"/>
</dbReference>
<evidence type="ECO:0000256" key="6">
    <source>
        <dbReference type="ARBA" id="ARBA00022840"/>
    </source>
</evidence>
<organism evidence="11 12">
    <name type="scientific">Lachnospira hominis</name>
    <name type="common">ex Liu et al. 2021</name>
    <dbReference type="NCBI Taxonomy" id="2763051"/>
    <lineage>
        <taxon>Bacteria</taxon>
        <taxon>Bacillati</taxon>
        <taxon>Bacillota</taxon>
        <taxon>Clostridia</taxon>
        <taxon>Lachnospirales</taxon>
        <taxon>Lachnospiraceae</taxon>
        <taxon>Lachnospira</taxon>
    </lineage>
</organism>
<dbReference type="SMART" id="SM00382">
    <property type="entry name" value="AAA"/>
    <property type="match status" value="1"/>
</dbReference>
<dbReference type="EMBL" id="JACOPD010000003">
    <property type="protein sequence ID" value="MBC5680268.1"/>
    <property type="molecule type" value="Genomic_DNA"/>
</dbReference>
<protein>
    <submittedName>
        <fullName evidence="11">ABC transporter ATP-binding protein</fullName>
    </submittedName>
</protein>
<evidence type="ECO:0000256" key="4">
    <source>
        <dbReference type="ARBA" id="ARBA00022496"/>
    </source>
</evidence>
<dbReference type="InterPro" id="IPR003593">
    <property type="entry name" value="AAA+_ATPase"/>
</dbReference>
<evidence type="ECO:0000256" key="3">
    <source>
        <dbReference type="ARBA" id="ARBA00022475"/>
    </source>
</evidence>
<evidence type="ECO:0000313" key="11">
    <source>
        <dbReference type="EMBL" id="MBC5680268.1"/>
    </source>
</evidence>
<evidence type="ECO:0000256" key="7">
    <source>
        <dbReference type="ARBA" id="ARBA00023004"/>
    </source>
</evidence>
<keyword evidence="12" id="KW-1185">Reference proteome</keyword>
<comment type="caution">
    <text evidence="11">The sequence shown here is derived from an EMBL/GenBank/DDBJ whole genome shotgun (WGS) entry which is preliminary data.</text>
</comment>
<accession>A0ABR7FZP3</accession>
<evidence type="ECO:0000259" key="10">
    <source>
        <dbReference type="PROSITE" id="PS50893"/>
    </source>
</evidence>
<keyword evidence="9" id="KW-0472">Membrane</keyword>
<keyword evidence="3" id="KW-1003">Cell membrane</keyword>
<gene>
    <name evidence="11" type="ORF">H8S01_04730</name>
</gene>
<dbReference type="InterPro" id="IPR051535">
    <property type="entry name" value="Siderophore_ABC-ATPase"/>
</dbReference>
<dbReference type="RefSeq" id="WP_186836371.1">
    <property type="nucleotide sequence ID" value="NZ_JACOPD010000003.1"/>
</dbReference>
<dbReference type="PROSITE" id="PS50893">
    <property type="entry name" value="ABC_TRANSPORTER_2"/>
    <property type="match status" value="1"/>
</dbReference>
<reference evidence="11 12" key="1">
    <citation type="submission" date="2020-08" db="EMBL/GenBank/DDBJ databases">
        <title>Genome public.</title>
        <authorList>
            <person name="Liu C."/>
            <person name="Sun Q."/>
        </authorList>
    </citation>
    <scope>NUCLEOTIDE SEQUENCE [LARGE SCALE GENOMIC DNA]</scope>
    <source>
        <strain evidence="11 12">NSJ-43</strain>
    </source>
</reference>
<keyword evidence="6 11" id="KW-0067">ATP-binding</keyword>
<dbReference type="SUPFAM" id="SSF52540">
    <property type="entry name" value="P-loop containing nucleoside triphosphate hydrolases"/>
    <property type="match status" value="1"/>
</dbReference>
<dbReference type="PANTHER" id="PTHR42771:SF10">
    <property type="entry name" value="FERRICHROME TRANSPORT ATP-BINDING PROTEIN FHUC"/>
    <property type="match status" value="1"/>
</dbReference>
<keyword evidence="8" id="KW-0406">Ion transport</keyword>
<sequence length="252" mass="28154">MLSFKNVNVSYHSDTILKNISLDVPSGRITTIIGPNGCGKTTLISSLNKTADLTEGSIVLEGTDLSKISSKERAKLIAFLPQIRQVIPAIPVKVLVEHGRFPHLGFSRRKTKEDTDIVNKAMDFTGVTKYSDMYVNTLSGGVRQRVFFAMILAQDCDTIILDEPTTYLDIEGQRNFYNMILSLKKRGKTVLLVLHDISKALEISDKIVVMNNSEIVFDGTPADCIESHIIEDVFSASCRRLKDEKGEYFLFE</sequence>
<dbReference type="InterPro" id="IPR027417">
    <property type="entry name" value="P-loop_NTPase"/>
</dbReference>
<evidence type="ECO:0000256" key="9">
    <source>
        <dbReference type="ARBA" id="ARBA00023136"/>
    </source>
</evidence>